<evidence type="ECO:0000256" key="1">
    <source>
        <dbReference type="SAM" id="SignalP"/>
    </source>
</evidence>
<dbReference type="InterPro" id="IPR025711">
    <property type="entry name" value="PepSY"/>
</dbReference>
<feature type="chain" id="PRO_5047178592" evidence="1">
    <location>
        <begin position="25"/>
        <end position="184"/>
    </location>
</feature>
<dbReference type="Gene3D" id="3.10.450.40">
    <property type="match status" value="2"/>
</dbReference>
<evidence type="ECO:0000313" key="3">
    <source>
        <dbReference type="EMBL" id="MDQ0270854.1"/>
    </source>
</evidence>
<sequence>MRNKMVIGLLAAGVILGGAAAVGATGQDSKVNTPKANDHKELITMDKVKEIALKKQAGEIESIELESHLGTEYYDVEIENGKIDYDIHIDAMTGKVLSVKEDHDGDYDDVGETGSLSSKDLLPEQEALKIAEKAVNGKVVEMKLDKDDGLAVYEFELKTDRGEAEVEINAVTGEVLDLENDLDD</sequence>
<dbReference type="EMBL" id="JAUSUB010000011">
    <property type="protein sequence ID" value="MDQ0270854.1"/>
    <property type="molecule type" value="Genomic_DNA"/>
</dbReference>
<reference evidence="3 4" key="1">
    <citation type="submission" date="2023-07" db="EMBL/GenBank/DDBJ databases">
        <title>Genomic Encyclopedia of Type Strains, Phase IV (KMG-IV): sequencing the most valuable type-strain genomes for metagenomic binning, comparative biology and taxonomic classification.</title>
        <authorList>
            <person name="Goeker M."/>
        </authorList>
    </citation>
    <scope>NUCLEOTIDE SEQUENCE [LARGE SCALE GENOMIC DNA]</scope>
    <source>
        <strain evidence="3 4">DSM 23494</strain>
    </source>
</reference>
<accession>A0ABU0AHX6</accession>
<name>A0ABU0AHX6_9BACI</name>
<keyword evidence="1" id="KW-0732">Signal</keyword>
<evidence type="ECO:0000313" key="4">
    <source>
        <dbReference type="Proteomes" id="UP001238088"/>
    </source>
</evidence>
<feature type="domain" description="PepSY" evidence="2">
    <location>
        <begin position="122"/>
        <end position="178"/>
    </location>
</feature>
<dbReference type="Proteomes" id="UP001238088">
    <property type="component" value="Unassembled WGS sequence"/>
</dbReference>
<evidence type="ECO:0000259" key="2">
    <source>
        <dbReference type="Pfam" id="PF03413"/>
    </source>
</evidence>
<feature type="signal peptide" evidence="1">
    <location>
        <begin position="1"/>
        <end position="24"/>
    </location>
</feature>
<comment type="caution">
    <text evidence="3">The sequence shown here is derived from an EMBL/GenBank/DDBJ whole genome shotgun (WGS) entry which is preliminary data.</text>
</comment>
<feature type="domain" description="PepSY" evidence="2">
    <location>
        <begin position="43"/>
        <end position="99"/>
    </location>
</feature>
<organism evidence="3 4">
    <name type="scientific">Cytobacillus purgationiresistens</name>
    <dbReference type="NCBI Taxonomy" id="863449"/>
    <lineage>
        <taxon>Bacteria</taxon>
        <taxon>Bacillati</taxon>
        <taxon>Bacillota</taxon>
        <taxon>Bacilli</taxon>
        <taxon>Bacillales</taxon>
        <taxon>Bacillaceae</taxon>
        <taxon>Cytobacillus</taxon>
    </lineage>
</organism>
<gene>
    <name evidence="3" type="ORF">J2S17_002740</name>
</gene>
<dbReference type="RefSeq" id="WP_307475615.1">
    <property type="nucleotide sequence ID" value="NZ_JAUSUB010000011.1"/>
</dbReference>
<keyword evidence="4" id="KW-1185">Reference proteome</keyword>
<dbReference type="Pfam" id="PF03413">
    <property type="entry name" value="PepSY"/>
    <property type="match status" value="2"/>
</dbReference>
<protein>
    <submittedName>
        <fullName evidence="3">Membrane protein YkoI</fullName>
    </submittedName>
</protein>
<proteinExistence type="predicted"/>